<evidence type="ECO:0000256" key="1">
    <source>
        <dbReference type="SAM" id="Coils"/>
    </source>
</evidence>
<evidence type="ECO:0000313" key="3">
    <source>
        <dbReference type="EMBL" id="CAB0015012.1"/>
    </source>
</evidence>
<keyword evidence="1" id="KW-0175">Coiled coil</keyword>
<accession>A0A6H5HDH4</accession>
<sequence>MEKARKLEEEIENLSNGIGALSEDKLRLENELRIEKEKWKATDDELARERSAKDESLLRNAQISQEVNMAQQNLRQQQTELDEMLKKVSLLEQDMVLKEE</sequence>
<feature type="non-terminal residue" evidence="3">
    <location>
        <position position="100"/>
    </location>
</feature>
<gene>
    <name evidence="2" type="ORF">NTEN_LOCUS17671</name>
    <name evidence="3" type="ORF">NTEN_LOCUS19409</name>
</gene>
<organism evidence="3 4">
    <name type="scientific">Nesidiocoris tenuis</name>
    <dbReference type="NCBI Taxonomy" id="355587"/>
    <lineage>
        <taxon>Eukaryota</taxon>
        <taxon>Metazoa</taxon>
        <taxon>Ecdysozoa</taxon>
        <taxon>Arthropoda</taxon>
        <taxon>Hexapoda</taxon>
        <taxon>Insecta</taxon>
        <taxon>Pterygota</taxon>
        <taxon>Neoptera</taxon>
        <taxon>Paraneoptera</taxon>
        <taxon>Hemiptera</taxon>
        <taxon>Heteroptera</taxon>
        <taxon>Panheteroptera</taxon>
        <taxon>Cimicomorpha</taxon>
        <taxon>Miridae</taxon>
        <taxon>Dicyphina</taxon>
        <taxon>Nesidiocoris</taxon>
    </lineage>
</organism>
<protein>
    <submittedName>
        <fullName evidence="3">Uncharacterized protein</fullName>
    </submittedName>
</protein>
<dbReference type="AlphaFoldDB" id="A0A6H5HDH4"/>
<evidence type="ECO:0000313" key="2">
    <source>
        <dbReference type="EMBL" id="CAB0012987.1"/>
    </source>
</evidence>
<reference evidence="3 4" key="1">
    <citation type="submission" date="2020-02" db="EMBL/GenBank/DDBJ databases">
        <authorList>
            <person name="Ferguson B K."/>
        </authorList>
    </citation>
    <scope>NUCLEOTIDE SEQUENCE [LARGE SCALE GENOMIC DNA]</scope>
</reference>
<keyword evidence="4" id="KW-1185">Reference proteome</keyword>
<dbReference type="OrthoDB" id="5848685at2759"/>
<feature type="coiled-coil region" evidence="1">
    <location>
        <begin position="4"/>
        <end position="94"/>
    </location>
</feature>
<proteinExistence type="predicted"/>
<evidence type="ECO:0000313" key="4">
    <source>
        <dbReference type="Proteomes" id="UP000479000"/>
    </source>
</evidence>
<dbReference type="EMBL" id="CADCXU010025682">
    <property type="protein sequence ID" value="CAB0012987.1"/>
    <property type="molecule type" value="Genomic_DNA"/>
</dbReference>
<dbReference type="Proteomes" id="UP000479000">
    <property type="component" value="Unassembled WGS sequence"/>
</dbReference>
<name>A0A6H5HDH4_9HEMI</name>
<dbReference type="EMBL" id="CADCXU010028281">
    <property type="protein sequence ID" value="CAB0015012.1"/>
    <property type="molecule type" value="Genomic_DNA"/>
</dbReference>